<dbReference type="RefSeq" id="WP_044190356.1">
    <property type="nucleotide sequence ID" value="NZ_JMCB01000007.1"/>
</dbReference>
<dbReference type="OrthoDB" id="5495092at2"/>
<feature type="region of interest" description="Disordered" evidence="1">
    <location>
        <begin position="60"/>
        <end position="81"/>
    </location>
</feature>
<sequence length="476" mass="52074">MDLGKAGWLSSLLEEAVVTHRSVSAPAVMPGLSEISSSGRARARDYLRRTLRASGLLYGTPAEKTPPLAEDFTTSGSSGTTRAPEEQLFLAVVRTLARMALDIALLTAAPTPPTEDHLLLLFAVFTNELDVAESIAAKLQEGAKATRRHQSKVESALEKRAISLAGDPVYGLVLHNGALYADAQMFGRQAIDYFARERFQRAEAQRRIDFAARQKALLVKVLAGLSCADREPSYASRRAILRQVEDLALPSDVESDLKAAVKKSFEHRLPVRTMVAEVRSKDMQHFILEQTLLASLVDGQRSRGERAFIQELAHALSVPDAELHRLELEMAEFYARHRSVVDVFTVTAAAGLMGEDFVSRIQETLEKNLGRLMQEARETGDLAVLLAKAARGQRLSGDERRRMRAQLIDVAKAIPALAIFAAPGGVLLLIALSKVLPFSLLPSAFQDEPALPPEFADGKQETKLAALPENTERRVG</sequence>
<dbReference type="EMBL" id="JMCB01000007">
    <property type="protein sequence ID" value="KFE67602.1"/>
    <property type="molecule type" value="Genomic_DNA"/>
</dbReference>
<feature type="compositionally biased region" description="Polar residues" evidence="1">
    <location>
        <begin position="72"/>
        <end position="81"/>
    </location>
</feature>
<evidence type="ECO:0000256" key="1">
    <source>
        <dbReference type="SAM" id="MobiDB-lite"/>
    </source>
</evidence>
<dbReference type="InterPro" id="IPR029024">
    <property type="entry name" value="TerB-like"/>
</dbReference>
<evidence type="ECO:0000313" key="3">
    <source>
        <dbReference type="Proteomes" id="UP000028725"/>
    </source>
</evidence>
<reference evidence="2 3" key="1">
    <citation type="submission" date="2014-04" db="EMBL/GenBank/DDBJ databases">
        <title>Genome assembly of Hyalangium minutum DSM 14724.</title>
        <authorList>
            <person name="Sharma G."/>
            <person name="Subramanian S."/>
        </authorList>
    </citation>
    <scope>NUCLEOTIDE SEQUENCE [LARGE SCALE GENOMIC DNA]</scope>
    <source>
        <strain evidence="2 3">DSM 14724</strain>
    </source>
</reference>
<dbReference type="AlphaFoldDB" id="A0A085WIT9"/>
<accession>A0A085WIT9</accession>
<dbReference type="STRING" id="394096.DB31_8085"/>
<dbReference type="Gene3D" id="1.10.3680.10">
    <property type="entry name" value="TerB-like"/>
    <property type="match status" value="1"/>
</dbReference>
<feature type="region of interest" description="Disordered" evidence="1">
    <location>
        <begin position="451"/>
        <end position="476"/>
    </location>
</feature>
<organism evidence="2 3">
    <name type="scientific">Hyalangium minutum</name>
    <dbReference type="NCBI Taxonomy" id="394096"/>
    <lineage>
        <taxon>Bacteria</taxon>
        <taxon>Pseudomonadati</taxon>
        <taxon>Myxococcota</taxon>
        <taxon>Myxococcia</taxon>
        <taxon>Myxococcales</taxon>
        <taxon>Cystobacterineae</taxon>
        <taxon>Archangiaceae</taxon>
        <taxon>Hyalangium</taxon>
    </lineage>
</organism>
<dbReference type="SUPFAM" id="SSF158682">
    <property type="entry name" value="TerB-like"/>
    <property type="match status" value="1"/>
</dbReference>
<keyword evidence="3" id="KW-1185">Reference proteome</keyword>
<gene>
    <name evidence="2" type="ORF">DB31_8085</name>
</gene>
<proteinExistence type="predicted"/>
<comment type="caution">
    <text evidence="2">The sequence shown here is derived from an EMBL/GenBank/DDBJ whole genome shotgun (WGS) entry which is preliminary data.</text>
</comment>
<evidence type="ECO:0000313" key="2">
    <source>
        <dbReference type="EMBL" id="KFE67602.1"/>
    </source>
</evidence>
<protein>
    <submittedName>
        <fullName evidence="2">Uncharacterized protein</fullName>
    </submittedName>
</protein>
<dbReference type="Proteomes" id="UP000028725">
    <property type="component" value="Unassembled WGS sequence"/>
</dbReference>
<dbReference type="PATRIC" id="fig|394096.3.peg.4124"/>
<name>A0A085WIT9_9BACT</name>